<comment type="caution">
    <text evidence="9">The sequence shown here is derived from an EMBL/GenBank/DDBJ whole genome shotgun (WGS) entry which is preliminary data.</text>
</comment>
<dbReference type="Proteomes" id="UP000245207">
    <property type="component" value="Unassembled WGS sequence"/>
</dbReference>
<dbReference type="InterPro" id="IPR018289">
    <property type="entry name" value="MULE_transposase_dom"/>
</dbReference>
<keyword evidence="4 6" id="KW-0862">Zinc</keyword>
<dbReference type="GO" id="GO:0005634">
    <property type="term" value="C:nucleus"/>
    <property type="evidence" value="ECO:0007669"/>
    <property type="project" value="UniProtKB-SubCell"/>
</dbReference>
<dbReference type="InterPro" id="IPR058778">
    <property type="entry name" value="HTH_FAR1-11-like"/>
</dbReference>
<keyword evidence="10" id="KW-1185">Reference proteome</keyword>
<name>A0A2U1LHI1_ARTAN</name>
<evidence type="ECO:0000256" key="5">
    <source>
        <dbReference type="PROSITE-ProRule" id="PRU00325"/>
    </source>
</evidence>
<dbReference type="InterPro" id="IPR007527">
    <property type="entry name" value="Znf_SWIM"/>
</dbReference>
<feature type="domain" description="SWIM-type" evidence="8">
    <location>
        <begin position="613"/>
        <end position="647"/>
    </location>
</feature>
<evidence type="ECO:0000256" key="7">
    <source>
        <dbReference type="SAM" id="MobiDB-lite"/>
    </source>
</evidence>
<dbReference type="AlphaFoldDB" id="A0A2U1LHI1"/>
<feature type="region of interest" description="Disordered" evidence="7">
    <location>
        <begin position="693"/>
        <end position="713"/>
    </location>
</feature>
<feature type="compositionally biased region" description="Basic residues" evidence="7">
    <location>
        <begin position="696"/>
        <end position="708"/>
    </location>
</feature>
<dbReference type="GO" id="GO:0006355">
    <property type="term" value="P:regulation of DNA-templated transcription"/>
    <property type="evidence" value="ECO:0007669"/>
    <property type="project" value="UniProtKB-UniRule"/>
</dbReference>
<organism evidence="9 10">
    <name type="scientific">Artemisia annua</name>
    <name type="common">Sweet wormwood</name>
    <dbReference type="NCBI Taxonomy" id="35608"/>
    <lineage>
        <taxon>Eukaryota</taxon>
        <taxon>Viridiplantae</taxon>
        <taxon>Streptophyta</taxon>
        <taxon>Embryophyta</taxon>
        <taxon>Tracheophyta</taxon>
        <taxon>Spermatophyta</taxon>
        <taxon>Magnoliopsida</taxon>
        <taxon>eudicotyledons</taxon>
        <taxon>Gunneridae</taxon>
        <taxon>Pentapetalae</taxon>
        <taxon>asterids</taxon>
        <taxon>campanulids</taxon>
        <taxon>Asterales</taxon>
        <taxon>Asteraceae</taxon>
        <taxon>Asteroideae</taxon>
        <taxon>Anthemideae</taxon>
        <taxon>Artemisiinae</taxon>
        <taxon>Artemisia</taxon>
    </lineage>
</organism>
<evidence type="ECO:0000313" key="9">
    <source>
        <dbReference type="EMBL" id="PWA48459.1"/>
    </source>
</evidence>
<evidence type="ECO:0000259" key="8">
    <source>
        <dbReference type="PROSITE" id="PS50966"/>
    </source>
</evidence>
<gene>
    <name evidence="9" type="ORF">CTI12_AA489510</name>
</gene>
<comment type="subcellular location">
    <subcellularLocation>
        <location evidence="6">Nucleus</location>
    </subcellularLocation>
</comment>
<evidence type="ECO:0000256" key="2">
    <source>
        <dbReference type="ARBA" id="ARBA00022723"/>
    </source>
</evidence>
<comment type="similarity">
    <text evidence="1 6">Belongs to the FHY3/FAR1 family.</text>
</comment>
<dbReference type="PANTHER" id="PTHR31669">
    <property type="entry name" value="PROTEIN FAR1-RELATED SEQUENCE 10-RELATED"/>
    <property type="match status" value="1"/>
</dbReference>
<dbReference type="SMART" id="SM00575">
    <property type="entry name" value="ZnF_PMZ"/>
    <property type="match status" value="1"/>
</dbReference>
<accession>A0A2U1LHI1</accession>
<dbReference type="OrthoDB" id="1584224at2759"/>
<dbReference type="Pfam" id="PF10551">
    <property type="entry name" value="MULE"/>
    <property type="match status" value="1"/>
</dbReference>
<dbReference type="InterPro" id="IPR004330">
    <property type="entry name" value="FAR1_DNA_bnd_dom"/>
</dbReference>
<dbReference type="PANTHER" id="PTHR31669:SF263">
    <property type="entry name" value="PROTEIN FAR1-RELATED SEQUENCE"/>
    <property type="match status" value="1"/>
</dbReference>
<dbReference type="GO" id="GO:0008270">
    <property type="term" value="F:zinc ion binding"/>
    <property type="evidence" value="ECO:0007669"/>
    <property type="project" value="UniProtKB-UniRule"/>
</dbReference>
<evidence type="ECO:0000256" key="4">
    <source>
        <dbReference type="ARBA" id="ARBA00022833"/>
    </source>
</evidence>
<sequence>MVILTSYDLKRLTPIHPLFAIMVSLKFKACLHVTLDSHFGSNVANLAIQIVGFIPLKMGFSYFFYLAEMQEKVLFDLNETYFDDNFETVEEPAIVHDDISLENFDTPFIGQCFLSEEEAFAFYQKFAKHNGFSIRKGRFTNDKDGEMNRRDFFYHRQGKPDPKKVDHSKEQRNRGSLRCGCKAHMRIALRRTNEIFPEEWHVATFSLEHNHELLSAKEVRFLPSYRTITKEDEKRILMLKECGLSVKQIMRVMEVEKDVPHGQLQFLSKDVHNFLSKIREMHSQNDAKELLQYCVQSKYENPNFQYVYKLDEENKLEHIFWSPAHCFDWYQKYGDVVSFDTTYKVNSYDMPFGIFVGVDNHGRTILFGCALLRNETTNTFRWLLKNFVTLMTRPPKTIITDQDPWLTEAIAKEMPYTKHAFCIWHITSKFSGWFNSILRSDYSSWCSEFYSLYKLDTIEEFEQQWPSVIAKYNLKENKHVIGLYQIISFWVLAYLRGFFFGGMTTTGRSESINAFIKRFISSKTCLTQFIRQVDLAIEDVEQTQIHDTMLEKYRGSFMRSESPLEEQAHRLLTPYAFKKFQLEFGRTIQYMVHKQTCTSFIVKHHQPTWVNKHEVFWDGNVGKCSCKNYEFVGILCRHILCVLIHEDCFNIPITYWPSQWSREVVSPTHNKSSINSTLINNDELVTDEIEVVQRPPKSKRKGRPKNKQVKGGMETAKRRKCCSICKGVGHNASTCPNKEKYAMNGAASIRASKKKKIMLEHQDLNPVFALKY</sequence>
<dbReference type="PROSITE" id="PS50966">
    <property type="entry name" value="ZF_SWIM"/>
    <property type="match status" value="1"/>
</dbReference>
<dbReference type="InterPro" id="IPR006564">
    <property type="entry name" value="Znf_PMZ"/>
</dbReference>
<reference evidence="9 10" key="1">
    <citation type="journal article" date="2018" name="Mol. Plant">
        <title>The genome of Artemisia annua provides insight into the evolution of Asteraceae family and artemisinin biosynthesis.</title>
        <authorList>
            <person name="Shen Q."/>
            <person name="Zhang L."/>
            <person name="Liao Z."/>
            <person name="Wang S."/>
            <person name="Yan T."/>
            <person name="Shi P."/>
            <person name="Liu M."/>
            <person name="Fu X."/>
            <person name="Pan Q."/>
            <person name="Wang Y."/>
            <person name="Lv Z."/>
            <person name="Lu X."/>
            <person name="Zhang F."/>
            <person name="Jiang W."/>
            <person name="Ma Y."/>
            <person name="Chen M."/>
            <person name="Hao X."/>
            <person name="Li L."/>
            <person name="Tang Y."/>
            <person name="Lv G."/>
            <person name="Zhou Y."/>
            <person name="Sun X."/>
            <person name="Brodelius P.E."/>
            <person name="Rose J.K.C."/>
            <person name="Tang K."/>
        </authorList>
    </citation>
    <scope>NUCLEOTIDE SEQUENCE [LARGE SCALE GENOMIC DNA]</scope>
    <source>
        <strain evidence="10">cv. Huhao1</strain>
        <tissue evidence="9">Leaf</tissue>
    </source>
</reference>
<keyword evidence="6" id="KW-0539">Nucleus</keyword>
<dbReference type="InterPro" id="IPR031052">
    <property type="entry name" value="FHY3/FAR1"/>
</dbReference>
<dbReference type="Pfam" id="PF26175">
    <property type="entry name" value="HTH_FAR1"/>
    <property type="match status" value="1"/>
</dbReference>
<dbReference type="Pfam" id="PF03101">
    <property type="entry name" value="FAR1"/>
    <property type="match status" value="1"/>
</dbReference>
<keyword evidence="3 5" id="KW-0863">Zinc-finger</keyword>
<protein>
    <recommendedName>
        <fullName evidence="6">Protein FAR1-RELATED SEQUENCE</fullName>
    </recommendedName>
</protein>
<evidence type="ECO:0000313" key="10">
    <source>
        <dbReference type="Proteomes" id="UP000245207"/>
    </source>
</evidence>
<dbReference type="STRING" id="35608.A0A2U1LHI1"/>
<evidence type="ECO:0000256" key="6">
    <source>
        <dbReference type="RuleBase" id="RU367018"/>
    </source>
</evidence>
<evidence type="ECO:0000256" key="1">
    <source>
        <dbReference type="ARBA" id="ARBA00005889"/>
    </source>
</evidence>
<evidence type="ECO:0000256" key="3">
    <source>
        <dbReference type="ARBA" id="ARBA00022771"/>
    </source>
</evidence>
<dbReference type="EMBL" id="PKPP01009356">
    <property type="protein sequence ID" value="PWA48459.1"/>
    <property type="molecule type" value="Genomic_DNA"/>
</dbReference>
<keyword evidence="2 6" id="KW-0479">Metal-binding</keyword>
<dbReference type="Pfam" id="PF04434">
    <property type="entry name" value="SWIM"/>
    <property type="match status" value="1"/>
</dbReference>
<comment type="function">
    <text evidence="6">Putative transcription activator involved in regulating light control of development.</text>
</comment>
<proteinExistence type="inferred from homology"/>